<evidence type="ECO:0000256" key="4">
    <source>
        <dbReference type="ARBA" id="ARBA00022729"/>
    </source>
</evidence>
<dbReference type="GO" id="GO:0004423">
    <property type="term" value="F:iduronate-2-sulfatase activity"/>
    <property type="evidence" value="ECO:0007669"/>
    <property type="project" value="InterPro"/>
</dbReference>
<dbReference type="PANTHER" id="PTHR45953">
    <property type="entry name" value="IDURONATE 2-SULFATASE"/>
    <property type="match status" value="1"/>
</dbReference>
<protein>
    <submittedName>
        <fullName evidence="8">Choline-sulfatase</fullName>
    </submittedName>
</protein>
<dbReference type="Gene3D" id="3.40.720.10">
    <property type="entry name" value="Alkaline Phosphatase, subunit A"/>
    <property type="match status" value="1"/>
</dbReference>
<evidence type="ECO:0000256" key="5">
    <source>
        <dbReference type="ARBA" id="ARBA00022801"/>
    </source>
</evidence>
<dbReference type="PANTHER" id="PTHR45953:SF1">
    <property type="entry name" value="IDURONATE 2-SULFATASE"/>
    <property type="match status" value="1"/>
</dbReference>
<dbReference type="CDD" id="cd16030">
    <property type="entry name" value="iduronate-2-sulfatase"/>
    <property type="match status" value="1"/>
</dbReference>
<accession>A0A6C2UFW9</accession>
<keyword evidence="3" id="KW-0479">Metal-binding</keyword>
<evidence type="ECO:0000313" key="8">
    <source>
        <dbReference type="EMBL" id="VGO19008.1"/>
    </source>
</evidence>
<dbReference type="GO" id="GO:0046872">
    <property type="term" value="F:metal ion binding"/>
    <property type="evidence" value="ECO:0007669"/>
    <property type="project" value="UniProtKB-KW"/>
</dbReference>
<dbReference type="InterPro" id="IPR024607">
    <property type="entry name" value="Sulfatase_CS"/>
</dbReference>
<comment type="cofactor">
    <cofactor evidence="1">
        <name>Ca(2+)</name>
        <dbReference type="ChEBI" id="CHEBI:29108"/>
    </cofactor>
</comment>
<proteinExistence type="inferred from homology"/>
<keyword evidence="6" id="KW-0106">Calcium</keyword>
<reference evidence="8 9" key="1">
    <citation type="submission" date="2019-04" db="EMBL/GenBank/DDBJ databases">
        <authorList>
            <person name="Van Vliet M D."/>
        </authorList>
    </citation>
    <scope>NUCLEOTIDE SEQUENCE [LARGE SCALE GENOMIC DNA]</scope>
    <source>
        <strain evidence="8 9">F21</strain>
    </source>
</reference>
<dbReference type="PROSITE" id="PS00523">
    <property type="entry name" value="SULFATASE_1"/>
    <property type="match status" value="1"/>
</dbReference>
<comment type="similarity">
    <text evidence="2">Belongs to the sulfatase family.</text>
</comment>
<dbReference type="GO" id="GO:0005737">
    <property type="term" value="C:cytoplasm"/>
    <property type="evidence" value="ECO:0007669"/>
    <property type="project" value="TreeGrafter"/>
</dbReference>
<evidence type="ECO:0000259" key="7">
    <source>
        <dbReference type="Pfam" id="PF00884"/>
    </source>
</evidence>
<feature type="domain" description="Sulfatase N-terminal" evidence="7">
    <location>
        <begin position="47"/>
        <end position="426"/>
    </location>
</feature>
<name>A0A6C2UFW9_9BACT</name>
<dbReference type="Proteomes" id="UP000346198">
    <property type="component" value="Unassembled WGS sequence"/>
</dbReference>
<dbReference type="InterPro" id="IPR035874">
    <property type="entry name" value="IDS"/>
</dbReference>
<dbReference type="SUPFAM" id="SSF53649">
    <property type="entry name" value="Alkaline phosphatase-like"/>
    <property type="match status" value="1"/>
</dbReference>
<dbReference type="InterPro" id="IPR017850">
    <property type="entry name" value="Alkaline_phosphatase_core_sf"/>
</dbReference>
<evidence type="ECO:0000256" key="1">
    <source>
        <dbReference type="ARBA" id="ARBA00001913"/>
    </source>
</evidence>
<dbReference type="EMBL" id="CAAHFH010000001">
    <property type="protein sequence ID" value="VGO19008.1"/>
    <property type="molecule type" value="Genomic_DNA"/>
</dbReference>
<dbReference type="Pfam" id="PF00884">
    <property type="entry name" value="Sulfatase"/>
    <property type="match status" value="1"/>
</dbReference>
<evidence type="ECO:0000256" key="2">
    <source>
        <dbReference type="ARBA" id="ARBA00008779"/>
    </source>
</evidence>
<keyword evidence="4" id="KW-0732">Signal</keyword>
<keyword evidence="9" id="KW-1185">Reference proteome</keyword>
<dbReference type="AlphaFoldDB" id="A0A6C2UFW9"/>
<organism evidence="8 9">
    <name type="scientific">Pontiella sulfatireligans</name>
    <dbReference type="NCBI Taxonomy" id="2750658"/>
    <lineage>
        <taxon>Bacteria</taxon>
        <taxon>Pseudomonadati</taxon>
        <taxon>Kiritimatiellota</taxon>
        <taxon>Kiritimatiellia</taxon>
        <taxon>Kiritimatiellales</taxon>
        <taxon>Pontiellaceae</taxon>
        <taxon>Pontiella</taxon>
    </lineage>
</organism>
<gene>
    <name evidence="8" type="primary">betC_21</name>
    <name evidence="8" type="ORF">SCARR_01062</name>
</gene>
<sequence length="548" mass="61117">MAFSGKWCVLKKWENNMKICSLCRKIIGCVSIVLLAVSAGAEPVKPKNILFIAVDDMKPLLGCYGYDYAITPNIDKLADAGTVFLNAHCQQALCGPSRVSLLTGYYPDTTGIYGMGPDRYKLRLKYPDIVTLPQLFKNNGYTAIGTGKIYDPRNVEDDWQGPQDEIAWTTFFGKNPYNKKTGGPTINGNYHDPALKDLVDRLKTEGKAKGLKGKPLNLYIRDHGGGPAVECYDVPDDAYGDGGVANRGVEQLEKLKKSGEPFFLALGFKKPHLPFVAPKKYWDLYDRSALELAPFQHYPEGAPACAETDYVEARTYSGVPQEGVISDSTQRELIHGYLACVSYVDAQIGKVLETLRETGLAQDTMVVLWGDHGFHLGDKQLWGKHTTYEESTRVPLIISNAGTPPGKSVSPVNFIDLFPTLCELYGLELPAELDGKSLVPILKDPNVSIQPYAASIYPHQGSWGIAIRTERYRYVAWYWASMSKERQGMRFANEPNSTELYDYKKDPLERKNLSGHPEYADIEKKLAAMNRQHVEFTQGKQFKIAPSR</sequence>
<evidence type="ECO:0000256" key="6">
    <source>
        <dbReference type="ARBA" id="ARBA00022837"/>
    </source>
</evidence>
<keyword evidence="5" id="KW-0378">Hydrolase</keyword>
<evidence type="ECO:0000313" key="9">
    <source>
        <dbReference type="Proteomes" id="UP000346198"/>
    </source>
</evidence>
<evidence type="ECO:0000256" key="3">
    <source>
        <dbReference type="ARBA" id="ARBA00022723"/>
    </source>
</evidence>
<dbReference type="InterPro" id="IPR000917">
    <property type="entry name" value="Sulfatase_N"/>
</dbReference>